<sequence length="243" mass="26317">MFNTTFAKIFVIAMSATAFFPGATTEPGTPISFTLTNESGYTALNLDSLDDFLRVNGVGKDTRANLLNTLKNGGSWDSATRDKEPIAIKHISDGAWKTSIYTFEDGSIRVTRVSREDDETPQGVQLRNVHRCTLASSSAYHSSYTGCVAEDSNGLITLGFPFNYTRFKGGAGRIDAIGSGYKTVFAGSLTIGGTYIGQKQGNPAWAQTYGTYHGTQEWMEGDVHVTVKVNSNGAYTESNLSLW</sequence>
<evidence type="ECO:0000313" key="2">
    <source>
        <dbReference type="EMBL" id="QOR48188.1"/>
    </source>
</evidence>
<organism evidence="2 3">
    <name type="scientific">Trueperella pecoris</name>
    <dbReference type="NCBI Taxonomy" id="2733571"/>
    <lineage>
        <taxon>Bacteria</taxon>
        <taxon>Bacillati</taxon>
        <taxon>Actinomycetota</taxon>
        <taxon>Actinomycetes</taxon>
        <taxon>Actinomycetales</taxon>
        <taxon>Actinomycetaceae</taxon>
        <taxon>Trueperella</taxon>
    </lineage>
</organism>
<keyword evidence="1" id="KW-0732">Signal</keyword>
<feature type="chain" id="PRO_5029498504" evidence="1">
    <location>
        <begin position="19"/>
        <end position="243"/>
    </location>
</feature>
<accession>A0A7M1R1Z5</accession>
<dbReference type="AlphaFoldDB" id="A0A7M1R1Z5"/>
<dbReference type="EMBL" id="CP063212">
    <property type="protein sequence ID" value="QOR48188.1"/>
    <property type="molecule type" value="Genomic_DNA"/>
</dbReference>
<reference evidence="2 3" key="1">
    <citation type="submission" date="2020-10" db="EMBL/GenBank/DDBJ databases">
        <title>Trueperella pecoris sp. nov. isolated from bovine and porcine specimens.</title>
        <authorList>
            <person name="Schoenecker L."/>
            <person name="Schnydrig P."/>
            <person name="Brodard I."/>
            <person name="Thomann A."/>
            <person name="Hemphill A."/>
            <person name="Rodriguez-Campos S."/>
            <person name="Perreten V."/>
            <person name="Jores J."/>
            <person name="Kittl S."/>
        </authorList>
    </citation>
    <scope>NUCLEOTIDE SEQUENCE [LARGE SCALE GENOMIC DNA]</scope>
    <source>
        <strain evidence="2 3">19OD0592</strain>
    </source>
</reference>
<feature type="signal peptide" evidence="1">
    <location>
        <begin position="1"/>
        <end position="18"/>
    </location>
</feature>
<name>A0A7M1R1Z5_9ACTO</name>
<evidence type="ECO:0000256" key="1">
    <source>
        <dbReference type="SAM" id="SignalP"/>
    </source>
</evidence>
<dbReference type="Proteomes" id="UP000594961">
    <property type="component" value="Chromosome"/>
</dbReference>
<proteinExistence type="predicted"/>
<evidence type="ECO:0000313" key="3">
    <source>
        <dbReference type="Proteomes" id="UP000594961"/>
    </source>
</evidence>
<protein>
    <submittedName>
        <fullName evidence="2">Uncharacterized protein</fullName>
    </submittedName>
</protein>
<dbReference type="RefSeq" id="WP_197554427.1">
    <property type="nucleotide sequence ID" value="NZ_CP063212.1"/>
</dbReference>
<gene>
    <name evidence="2" type="ORF">INS90_02535</name>
</gene>